<proteinExistence type="predicted"/>
<reference evidence="1" key="1">
    <citation type="submission" date="2020-07" db="EMBL/GenBank/DDBJ databases">
        <title>Multicomponent nature underlies the extraordinary mechanical properties of spider dragline silk.</title>
        <authorList>
            <person name="Kono N."/>
            <person name="Nakamura H."/>
            <person name="Mori M."/>
            <person name="Yoshida Y."/>
            <person name="Ohtoshi R."/>
            <person name="Malay A.D."/>
            <person name="Moran D.A.P."/>
            <person name="Tomita M."/>
            <person name="Numata K."/>
            <person name="Arakawa K."/>
        </authorList>
    </citation>
    <scope>NUCLEOTIDE SEQUENCE</scope>
</reference>
<keyword evidence="2" id="KW-1185">Reference proteome</keyword>
<organism evidence="1 2">
    <name type="scientific">Trichonephila clavata</name>
    <name type="common">Joro spider</name>
    <name type="synonym">Nephila clavata</name>
    <dbReference type="NCBI Taxonomy" id="2740835"/>
    <lineage>
        <taxon>Eukaryota</taxon>
        <taxon>Metazoa</taxon>
        <taxon>Ecdysozoa</taxon>
        <taxon>Arthropoda</taxon>
        <taxon>Chelicerata</taxon>
        <taxon>Arachnida</taxon>
        <taxon>Araneae</taxon>
        <taxon>Araneomorphae</taxon>
        <taxon>Entelegynae</taxon>
        <taxon>Araneoidea</taxon>
        <taxon>Nephilidae</taxon>
        <taxon>Trichonephila</taxon>
    </lineage>
</organism>
<dbReference type="EMBL" id="BMAO01015704">
    <property type="protein sequence ID" value="GFR03622.1"/>
    <property type="molecule type" value="Genomic_DNA"/>
</dbReference>
<gene>
    <name evidence="1" type="ORF">TNCT_465021</name>
</gene>
<dbReference type="Proteomes" id="UP000887116">
    <property type="component" value="Unassembled WGS sequence"/>
</dbReference>
<evidence type="ECO:0000313" key="2">
    <source>
        <dbReference type="Proteomes" id="UP000887116"/>
    </source>
</evidence>
<comment type="caution">
    <text evidence="1">The sequence shown here is derived from an EMBL/GenBank/DDBJ whole genome shotgun (WGS) entry which is preliminary data.</text>
</comment>
<sequence>MLLTSIEITSTAVCVLPSPLPTTSEEEAKKKAPPQICWLLPNLLPLLAPGFIYLGVGEPKSVDDCVSAVLRVRFVSSIAKVSPQIFHCVCGCPFCRKPTLLSQDTSLNSTSRL</sequence>
<accession>A0A8X6LCQ2</accession>
<protein>
    <submittedName>
        <fullName evidence="1">Uncharacterized protein</fullName>
    </submittedName>
</protein>
<evidence type="ECO:0000313" key="1">
    <source>
        <dbReference type="EMBL" id="GFR03622.1"/>
    </source>
</evidence>
<dbReference type="AlphaFoldDB" id="A0A8X6LCQ2"/>
<name>A0A8X6LCQ2_TRICU</name>